<evidence type="ECO:0000313" key="2">
    <source>
        <dbReference type="EMBL" id="AKU90516.1"/>
    </source>
</evidence>
<dbReference type="Proteomes" id="UP000055590">
    <property type="component" value="Chromosome"/>
</dbReference>
<dbReference type="STRING" id="1391653.AKJ08_0903"/>
<feature type="transmembrane region" description="Helical" evidence="1">
    <location>
        <begin position="107"/>
        <end position="136"/>
    </location>
</feature>
<gene>
    <name evidence="2" type="ORF">AKJ08_0903</name>
</gene>
<evidence type="ECO:0000313" key="3">
    <source>
        <dbReference type="Proteomes" id="UP000055590"/>
    </source>
</evidence>
<keyword evidence="3" id="KW-1185">Reference proteome</keyword>
<feature type="transmembrane region" description="Helical" evidence="1">
    <location>
        <begin position="232"/>
        <end position="255"/>
    </location>
</feature>
<organism evidence="2 3">
    <name type="scientific">Vulgatibacter incomptus</name>
    <dbReference type="NCBI Taxonomy" id="1391653"/>
    <lineage>
        <taxon>Bacteria</taxon>
        <taxon>Pseudomonadati</taxon>
        <taxon>Myxococcota</taxon>
        <taxon>Myxococcia</taxon>
        <taxon>Myxococcales</taxon>
        <taxon>Cystobacterineae</taxon>
        <taxon>Vulgatibacteraceae</taxon>
        <taxon>Vulgatibacter</taxon>
    </lineage>
</organism>
<keyword evidence="1" id="KW-1133">Transmembrane helix</keyword>
<sequence>MRGASRSPSLAAWLFASRLLSFLATVGPLLIAIGAFRRAGLLAFLSPGVLVSMAGLALAAIAVSSMLQLAVWSGATGRLGVAVGSDAPKALPGELVRRIGDHFPRFLAIWGLFLAARIGRFVLLGTLAVAAAIAYFGKGSEYRVAGAGGLALAIALWLISRPLLPLVFRIAMGRAGALGEGALVALYEAGGQLVRRPLPPVLITILIGVAGVISAILVNWSAAIAAAGASGAVATGAWAVAGLALAAIASFLAMARMGGYVAATLDDADARGSRA</sequence>
<reference evidence="2 3" key="1">
    <citation type="submission" date="2015-08" db="EMBL/GenBank/DDBJ databases">
        <authorList>
            <person name="Babu N.S."/>
            <person name="Beckwith C.J."/>
            <person name="Beseler K.G."/>
            <person name="Brison A."/>
            <person name="Carone J.V."/>
            <person name="Caskin T.P."/>
            <person name="Diamond M."/>
            <person name="Durham M.E."/>
            <person name="Foxe J.M."/>
            <person name="Go M."/>
            <person name="Henderson B.A."/>
            <person name="Jones I.B."/>
            <person name="McGettigan J.A."/>
            <person name="Micheletti S.J."/>
            <person name="Nasrallah M.E."/>
            <person name="Ortiz D."/>
            <person name="Piller C.R."/>
            <person name="Privatt S.R."/>
            <person name="Schneider S.L."/>
            <person name="Sharp S."/>
            <person name="Smith T.C."/>
            <person name="Stanton J.D."/>
            <person name="Ullery H.E."/>
            <person name="Wilson R.J."/>
            <person name="Serrano M.G."/>
            <person name="Buck G."/>
            <person name="Lee V."/>
            <person name="Wang Y."/>
            <person name="Carvalho R."/>
            <person name="Voegtly L."/>
            <person name="Shi R."/>
            <person name="Duckworth R."/>
            <person name="Johnson A."/>
            <person name="Loviza R."/>
            <person name="Walstead R."/>
            <person name="Shah Z."/>
            <person name="Kiflezghi M."/>
            <person name="Wade K."/>
            <person name="Ball S.L."/>
            <person name="Bradley K.W."/>
            <person name="Asai D.J."/>
            <person name="Bowman C.A."/>
            <person name="Russell D.A."/>
            <person name="Pope W.H."/>
            <person name="Jacobs-Sera D."/>
            <person name="Hendrix R.W."/>
            <person name="Hatfull G.F."/>
        </authorList>
    </citation>
    <scope>NUCLEOTIDE SEQUENCE [LARGE SCALE GENOMIC DNA]</scope>
    <source>
        <strain evidence="2 3">DSM 27710</strain>
    </source>
</reference>
<feature type="transmembrane region" description="Helical" evidence="1">
    <location>
        <begin position="12"/>
        <end position="36"/>
    </location>
</feature>
<dbReference type="EMBL" id="CP012332">
    <property type="protein sequence ID" value="AKU90516.1"/>
    <property type="molecule type" value="Genomic_DNA"/>
</dbReference>
<feature type="transmembrane region" description="Helical" evidence="1">
    <location>
        <begin position="142"/>
        <end position="159"/>
    </location>
</feature>
<evidence type="ECO:0000256" key="1">
    <source>
        <dbReference type="SAM" id="Phobius"/>
    </source>
</evidence>
<protein>
    <submittedName>
        <fullName evidence="2">Uncharacterized protein</fullName>
    </submittedName>
</protein>
<proteinExistence type="predicted"/>
<keyword evidence="1" id="KW-0812">Transmembrane</keyword>
<feature type="transmembrane region" description="Helical" evidence="1">
    <location>
        <begin position="42"/>
        <end position="63"/>
    </location>
</feature>
<feature type="transmembrane region" description="Helical" evidence="1">
    <location>
        <begin position="199"/>
        <end position="220"/>
    </location>
</feature>
<keyword evidence="1" id="KW-0472">Membrane</keyword>
<accession>A0A0K1PAS5</accession>
<dbReference type="AlphaFoldDB" id="A0A0K1PAS5"/>
<dbReference type="KEGG" id="vin:AKJ08_0903"/>
<name>A0A0K1PAS5_9BACT</name>